<gene>
    <name evidence="1" type="ORF">MPOL1434_LOCUS6670</name>
    <name evidence="2" type="ORF">MPOL1434_LOCUS6673</name>
</gene>
<dbReference type="EMBL" id="HBEJ01011363">
    <property type="protein sequence ID" value="CAD8371872.1"/>
    <property type="molecule type" value="Transcribed_RNA"/>
</dbReference>
<evidence type="ECO:0000313" key="1">
    <source>
        <dbReference type="EMBL" id="CAD8371866.1"/>
    </source>
</evidence>
<protein>
    <submittedName>
        <fullName evidence="1">Uncharacterized protein</fullName>
    </submittedName>
</protein>
<sequence>MWVVAIGDQIDLTQSPWNVCAGMYSCSAIRRPVFVEHAMSQAEVAKAKGEEKSAGAGKAFFNSVRNSGKSVFEESFLMISEQYIIEIKTNQFSIGTGKVTFVTLIANLAKLKFRRTESISFFLKEDPDDPLVYMMPESTDCAVQIQAVLRAHSAKGEHANDESS</sequence>
<organism evidence="1">
    <name type="scientific">Minutocellus polymorphus</name>
    <dbReference type="NCBI Taxonomy" id="265543"/>
    <lineage>
        <taxon>Eukaryota</taxon>
        <taxon>Sar</taxon>
        <taxon>Stramenopiles</taxon>
        <taxon>Ochrophyta</taxon>
        <taxon>Bacillariophyta</taxon>
        <taxon>Mediophyceae</taxon>
        <taxon>Cymatosirophycidae</taxon>
        <taxon>Cymatosirales</taxon>
        <taxon>Cymatosiraceae</taxon>
        <taxon>Minutocellus</taxon>
    </lineage>
</organism>
<reference evidence="1" key="1">
    <citation type="submission" date="2021-01" db="EMBL/GenBank/DDBJ databases">
        <authorList>
            <person name="Corre E."/>
            <person name="Pelletier E."/>
            <person name="Niang G."/>
            <person name="Scheremetjew M."/>
            <person name="Finn R."/>
            <person name="Kale V."/>
            <person name="Holt S."/>
            <person name="Cochrane G."/>
            <person name="Meng A."/>
            <person name="Brown T."/>
            <person name="Cohen L."/>
        </authorList>
    </citation>
    <scope>NUCLEOTIDE SEQUENCE</scope>
    <source>
        <strain evidence="1">CCMP3303</strain>
    </source>
</reference>
<proteinExistence type="predicted"/>
<dbReference type="EMBL" id="HBEJ01011360">
    <property type="protein sequence ID" value="CAD8371866.1"/>
    <property type="molecule type" value="Transcribed_RNA"/>
</dbReference>
<accession>A0A6U0K7G5</accession>
<evidence type="ECO:0000313" key="2">
    <source>
        <dbReference type="EMBL" id="CAD8371872.1"/>
    </source>
</evidence>
<dbReference type="AlphaFoldDB" id="A0A6U0K7G5"/>
<name>A0A6U0K7G5_9STRA</name>